<dbReference type="Proteomes" id="UP000694388">
    <property type="component" value="Unplaced"/>
</dbReference>
<dbReference type="SUPFAM" id="SSF48371">
    <property type="entry name" value="ARM repeat"/>
    <property type="match status" value="3"/>
</dbReference>
<evidence type="ECO:0000256" key="12">
    <source>
        <dbReference type="ARBA" id="ARBA00046720"/>
    </source>
</evidence>
<dbReference type="PROSITE" id="PS51363">
    <property type="entry name" value="W2"/>
    <property type="match status" value="1"/>
</dbReference>
<dbReference type="Pfam" id="PF02020">
    <property type="entry name" value="W2"/>
    <property type="match status" value="1"/>
</dbReference>
<dbReference type="CDD" id="cd11559">
    <property type="entry name" value="W2_eIF4G1_like"/>
    <property type="match status" value="1"/>
</dbReference>
<accession>A0A8C4QUU4</accession>
<name>A0A8C4QUU4_EPTBU</name>
<keyword evidence="8" id="KW-0648">Protein biosynthesis</keyword>
<dbReference type="GO" id="GO:0016281">
    <property type="term" value="C:eukaryotic translation initiation factor 4F complex"/>
    <property type="evidence" value="ECO:0007669"/>
    <property type="project" value="TreeGrafter"/>
</dbReference>
<evidence type="ECO:0000256" key="3">
    <source>
        <dbReference type="ARBA" id="ARBA00022491"/>
    </source>
</evidence>
<evidence type="ECO:0000259" key="14">
    <source>
        <dbReference type="PROSITE" id="PS51363"/>
    </source>
</evidence>
<keyword evidence="7" id="KW-0810">Translation regulation</keyword>
<organism evidence="15 16">
    <name type="scientific">Eptatretus burgeri</name>
    <name type="common">Inshore hagfish</name>
    <dbReference type="NCBI Taxonomy" id="7764"/>
    <lineage>
        <taxon>Eukaryota</taxon>
        <taxon>Metazoa</taxon>
        <taxon>Chordata</taxon>
        <taxon>Craniata</taxon>
        <taxon>Vertebrata</taxon>
        <taxon>Cyclostomata</taxon>
        <taxon>Myxini</taxon>
        <taxon>Myxiniformes</taxon>
        <taxon>Myxinidae</taxon>
        <taxon>Eptatretinae</taxon>
        <taxon>Eptatretus</taxon>
    </lineage>
</organism>
<evidence type="ECO:0000256" key="9">
    <source>
        <dbReference type="ARBA" id="ARBA00022990"/>
    </source>
</evidence>
<feature type="domain" description="W2" evidence="14">
    <location>
        <begin position="532"/>
        <end position="716"/>
    </location>
</feature>
<evidence type="ECO:0000313" key="15">
    <source>
        <dbReference type="Ensembl" id="ENSEBUP00000020943.1"/>
    </source>
</evidence>
<evidence type="ECO:0000256" key="8">
    <source>
        <dbReference type="ARBA" id="ARBA00022917"/>
    </source>
</evidence>
<dbReference type="SMART" id="SM00543">
    <property type="entry name" value="MIF4G"/>
    <property type="match status" value="1"/>
</dbReference>
<dbReference type="InterPro" id="IPR016024">
    <property type="entry name" value="ARM-type_fold"/>
</dbReference>
<feature type="signal peptide" evidence="13">
    <location>
        <begin position="1"/>
        <end position="16"/>
    </location>
</feature>
<keyword evidence="13" id="KW-0732">Signal</keyword>
<dbReference type="InterPro" id="IPR003890">
    <property type="entry name" value="MIF4G-like_typ-3"/>
</dbReference>
<dbReference type="Ensembl" id="ENSEBUT00000021519.1">
    <property type="protein sequence ID" value="ENSEBUP00000020943.1"/>
    <property type="gene ID" value="ENSEBUG00000012926.1"/>
</dbReference>
<evidence type="ECO:0000256" key="1">
    <source>
        <dbReference type="ARBA" id="ARBA00005775"/>
    </source>
</evidence>
<evidence type="ECO:0000256" key="2">
    <source>
        <dbReference type="ARBA" id="ARBA00022481"/>
    </source>
</evidence>
<keyword evidence="4" id="KW-1017">Isopeptide bond</keyword>
<keyword evidence="6" id="KW-0832">Ubl conjugation</keyword>
<keyword evidence="9" id="KW-0007">Acetylation</keyword>
<dbReference type="FunFam" id="1.25.40.180:FF:000007">
    <property type="entry name" value="Eukaryotic translation initiation factor 4 gamma 2"/>
    <property type="match status" value="1"/>
</dbReference>
<comment type="function">
    <text evidence="10">Appears to play a role in the switch from cap-dependent to IRES-mediated translation during mitosis, apoptosis and viral infection. Cleaved by some caspases and viral proteases.</text>
</comment>
<dbReference type="AlphaFoldDB" id="A0A8C4QUU4"/>
<evidence type="ECO:0000256" key="10">
    <source>
        <dbReference type="ARBA" id="ARBA00037759"/>
    </source>
</evidence>
<dbReference type="InterPro" id="IPR003307">
    <property type="entry name" value="W2_domain"/>
</dbReference>
<reference evidence="15" key="1">
    <citation type="submission" date="2025-08" db="UniProtKB">
        <authorList>
            <consortium name="Ensembl"/>
        </authorList>
    </citation>
    <scope>IDENTIFICATION</scope>
</reference>
<proteinExistence type="inferred from homology"/>
<dbReference type="GO" id="GO:0003743">
    <property type="term" value="F:translation initiation factor activity"/>
    <property type="evidence" value="ECO:0007669"/>
    <property type="project" value="UniProtKB-KW"/>
</dbReference>
<dbReference type="PANTHER" id="PTHR23253">
    <property type="entry name" value="EUKARYOTIC TRANSLATION INITIATION FACTOR 4 GAMMA"/>
    <property type="match status" value="1"/>
</dbReference>
<dbReference type="Gene3D" id="1.25.40.180">
    <property type="match status" value="3"/>
</dbReference>
<dbReference type="GeneTree" id="ENSGT00940000154675"/>
<dbReference type="GO" id="GO:0003729">
    <property type="term" value="F:mRNA binding"/>
    <property type="evidence" value="ECO:0007669"/>
    <property type="project" value="TreeGrafter"/>
</dbReference>
<keyword evidence="2" id="KW-0488">Methylation</keyword>
<protein>
    <recommendedName>
        <fullName evidence="11">Eukaryotic translation initiation factor 4 gamma 2</fullName>
    </recommendedName>
</protein>
<comment type="subunit">
    <text evidence="12">Interacts with the serine/threonine protein kinases MKNK1 and MKNK2. Binds EIF4A and EIF3. Interacts with MIF4GD. Interacts with DAZAP2.</text>
</comment>
<dbReference type="PANTHER" id="PTHR23253:SF9">
    <property type="entry name" value="EUKARYOTIC TRANSLATION INITIATION FACTOR 4 GAMMA 2"/>
    <property type="match status" value="1"/>
</dbReference>
<evidence type="ECO:0000256" key="4">
    <source>
        <dbReference type="ARBA" id="ARBA00022499"/>
    </source>
</evidence>
<keyword evidence="5" id="KW-0396">Initiation factor</keyword>
<keyword evidence="16" id="KW-1185">Reference proteome</keyword>
<evidence type="ECO:0000256" key="6">
    <source>
        <dbReference type="ARBA" id="ARBA00022843"/>
    </source>
</evidence>
<keyword evidence="3" id="KW-0678">Repressor</keyword>
<evidence type="ECO:0000256" key="11">
    <source>
        <dbReference type="ARBA" id="ARBA00040449"/>
    </source>
</evidence>
<dbReference type="GO" id="GO:0006417">
    <property type="term" value="P:regulation of translation"/>
    <property type="evidence" value="ECO:0007669"/>
    <property type="project" value="UniProtKB-KW"/>
</dbReference>
<evidence type="ECO:0000313" key="16">
    <source>
        <dbReference type="Proteomes" id="UP000694388"/>
    </source>
</evidence>
<evidence type="ECO:0000256" key="13">
    <source>
        <dbReference type="SAM" id="SignalP"/>
    </source>
</evidence>
<dbReference type="OMA" id="MGRHRVN"/>
<sequence>LAYFFLLFLAEPLATSCGTLGFRGTPVEKHCEFPGQGSALIVQKWAPSRSTKRDAAPLSTSAASPQHHEAIFRKVRGCYAVLLHHCFSLTKSVIPKPSIGSGYGVHLPSEKRWDGLSAKCRDDVHGWRLSIVLDVTHEGPLSAEDEEQRTIAKLKMLGNIKFIGELGKLELLHESILHRCIKTLLDKKKRVALKEIGEDLECLCQILRTVGPQLDHDKARLLMDQYFERMRALMINKELPSRIRFLLQDTVELRENAWQPRKAFSDNGPKLISQIRQDAVKDLGVYIPSPYSSSNHRSDLFPDDPFVLWGGAMGGMARRPQYSLGGLSDVFSQMGRELGTGPGVIQSRYSPPMGRHRTGQLFNGYGSHMTAGPAQFGDKGFSRQVRTRHEGCEWISRGCQTFGDKNVGKSRRGQLHTGEVILNPNLINNAPSPAFSVLLDRCGELESTVPQVKSCAAQLAARAVASGLVGLAEVAGPLNNGQHFPLLLLCLQQLARLRDPDWLADTFQASRINMTKMLPECDQSAERMVEILEEKGLAFLFPLLHVERELSRHLQSDPSPPAFYKWVKENVSARLHGDRAFINILVTCLLHFITGETSLADGFDPTVAPNRDVMEREKQLLDSFQPVLCRFLHGRVPLQLSALYALQVHCHQHCFPKGMLLRWFIALYDLEVVEEEAFLAWKEDLAQEFPGKGKALFQVNQWLTWLETAEEDESEEEDDDAD</sequence>
<evidence type="ECO:0000256" key="5">
    <source>
        <dbReference type="ARBA" id="ARBA00022540"/>
    </source>
</evidence>
<reference evidence="15" key="2">
    <citation type="submission" date="2025-09" db="UniProtKB">
        <authorList>
            <consortium name="Ensembl"/>
        </authorList>
    </citation>
    <scope>IDENTIFICATION</scope>
</reference>
<evidence type="ECO:0000256" key="7">
    <source>
        <dbReference type="ARBA" id="ARBA00022845"/>
    </source>
</evidence>
<comment type="similarity">
    <text evidence="1">Belongs to the eukaryotic initiation factor 4G family.</text>
</comment>
<dbReference type="Pfam" id="PF02854">
    <property type="entry name" value="MIF4G"/>
    <property type="match status" value="1"/>
</dbReference>
<dbReference type="SMART" id="SM00515">
    <property type="entry name" value="eIF5C"/>
    <property type="match status" value="1"/>
</dbReference>
<feature type="chain" id="PRO_5034100164" description="Eukaryotic translation initiation factor 4 gamma 2" evidence="13">
    <location>
        <begin position="17"/>
        <end position="722"/>
    </location>
</feature>